<feature type="domain" description="Protein kinase" evidence="1">
    <location>
        <begin position="552"/>
        <end position="831"/>
    </location>
</feature>
<protein>
    <submittedName>
        <fullName evidence="2">Kinase-like protein</fullName>
    </submittedName>
</protein>
<dbReference type="SUPFAM" id="SSF56112">
    <property type="entry name" value="Protein kinase-like (PK-like)"/>
    <property type="match status" value="2"/>
</dbReference>
<evidence type="ECO:0000313" key="3">
    <source>
        <dbReference type="Proteomes" id="UP000234323"/>
    </source>
</evidence>
<dbReference type="GO" id="GO:0005524">
    <property type="term" value="F:ATP binding"/>
    <property type="evidence" value="ECO:0007669"/>
    <property type="project" value="InterPro"/>
</dbReference>
<dbReference type="PROSITE" id="PS50011">
    <property type="entry name" value="PROTEIN_KINASE_DOM"/>
    <property type="match status" value="2"/>
</dbReference>
<dbReference type="InterPro" id="IPR000719">
    <property type="entry name" value="Prot_kinase_dom"/>
</dbReference>
<dbReference type="Pfam" id="PF07714">
    <property type="entry name" value="PK_Tyr_Ser-Thr"/>
    <property type="match status" value="2"/>
</dbReference>
<reference evidence="2 3" key="1">
    <citation type="submission" date="2015-10" db="EMBL/GenBank/DDBJ databases">
        <title>Genome analyses suggest a sexual origin of heterokaryosis in a supposedly ancient asexual fungus.</title>
        <authorList>
            <person name="Ropars J."/>
            <person name="Sedzielewska K."/>
            <person name="Noel J."/>
            <person name="Charron P."/>
            <person name="Farinelli L."/>
            <person name="Marton T."/>
            <person name="Kruger M."/>
            <person name="Pelin A."/>
            <person name="Brachmann A."/>
            <person name="Corradi N."/>
        </authorList>
    </citation>
    <scope>NUCLEOTIDE SEQUENCE [LARGE SCALE GENOMIC DNA]</scope>
    <source>
        <strain evidence="2 3">A4</strain>
    </source>
</reference>
<dbReference type="InterPro" id="IPR050167">
    <property type="entry name" value="Ser_Thr_protein_kinase"/>
</dbReference>
<dbReference type="InterPro" id="IPR011009">
    <property type="entry name" value="Kinase-like_dom_sf"/>
</dbReference>
<dbReference type="Gene3D" id="1.10.510.10">
    <property type="entry name" value="Transferase(Phosphotransferase) domain 1"/>
    <property type="match status" value="2"/>
</dbReference>
<evidence type="ECO:0000259" key="1">
    <source>
        <dbReference type="PROSITE" id="PS50011"/>
    </source>
</evidence>
<comment type="caution">
    <text evidence="2">The sequence shown here is derived from an EMBL/GenBank/DDBJ whole genome shotgun (WGS) entry which is preliminary data.</text>
</comment>
<dbReference type="PANTHER" id="PTHR23257">
    <property type="entry name" value="SERINE-THREONINE PROTEIN KINASE"/>
    <property type="match status" value="1"/>
</dbReference>
<keyword evidence="2" id="KW-0418">Kinase</keyword>
<dbReference type="VEuPathDB" id="FungiDB:FUN_024681"/>
<dbReference type="VEuPathDB" id="FungiDB:RhiirFUN_004035"/>
<keyword evidence="3" id="KW-1185">Reference proteome</keyword>
<dbReference type="EMBL" id="LLXI01000757">
    <property type="protein sequence ID" value="PKY49555.1"/>
    <property type="molecule type" value="Genomic_DNA"/>
</dbReference>
<gene>
    <name evidence="2" type="ORF">RhiirA4_465589</name>
</gene>
<proteinExistence type="predicted"/>
<dbReference type="Proteomes" id="UP000234323">
    <property type="component" value="Unassembled WGS sequence"/>
</dbReference>
<evidence type="ECO:0000313" key="2">
    <source>
        <dbReference type="EMBL" id="PKY49555.1"/>
    </source>
</evidence>
<accession>A0A2I1GSL2</accession>
<dbReference type="InterPro" id="IPR001245">
    <property type="entry name" value="Ser-Thr/Tyr_kinase_cat_dom"/>
</dbReference>
<name>A0A2I1GSL2_9GLOM</name>
<dbReference type="AlphaFoldDB" id="A0A2I1GSL2"/>
<dbReference type="VEuPathDB" id="FungiDB:RhiirA1_457423"/>
<dbReference type="GO" id="GO:0004672">
    <property type="term" value="F:protein kinase activity"/>
    <property type="evidence" value="ECO:0007669"/>
    <property type="project" value="InterPro"/>
</dbReference>
<keyword evidence="2" id="KW-0808">Transferase</keyword>
<organism evidence="2 3">
    <name type="scientific">Rhizophagus irregularis</name>
    <dbReference type="NCBI Taxonomy" id="588596"/>
    <lineage>
        <taxon>Eukaryota</taxon>
        <taxon>Fungi</taxon>
        <taxon>Fungi incertae sedis</taxon>
        <taxon>Mucoromycota</taxon>
        <taxon>Glomeromycotina</taxon>
        <taxon>Glomeromycetes</taxon>
        <taxon>Glomerales</taxon>
        <taxon>Glomeraceae</taxon>
        <taxon>Rhizophagus</taxon>
    </lineage>
</organism>
<sequence>MNHNNGKTNETQTLIESKFNKLNVSDKNSNPSNNHKECYKPQYRKLWCRECVPCCIIEGWTSENKYIDTFIKETIYNATYSKYEDDSEDDSDSLIYDSSDDDDYFIDQYNKDYYHPLFLEWVPFDKFEDIKQIGEGGFAKVYSTTWIDGRAKYKRQDDGSWKKKESSPMKIALKKLNDSQNISVEYLNKLKTYWNLQRNDSKFYGITKDSETKEFMMIIEFSERGSLRNILSYDFSNILWKDKINFLFKLLSNLQKLHKLEYIHKNFHSGNVLYNEEDKVIYISDFGLLGPSYRQKVDDEVCGVLPYIAPEVLNGEPYTFSSDIYSFGVIMTEISSGKPPFYKRKHDINLALEICNGLRPEFGKGTPEIYKKLAHRCMNAIPNQRLTATELIKILAYWGDSCGNINEEKYGYKGEEIMAMFEKADKEIPNILTSYETNPDAIYTSRVFTFNNLSKPINSPVITSYLNDEGGNEVNNNHRDCYKFPNTLWCKECVPHCIIEGWTSGNHNIDKFIKETIYNAKCYYDDYKYSGQEFVANNNFPIFLEWVPFDKFENIKQIGEGGFAKVYSAIWINGRAKYDKQDDGSWKKREPEPMMVALKRLNNSQNISVEYINELKTHWNYNKLQSDILKFYGMTRDPETKEFMMIIEFTEKGNLRSFLLNEFNNTLWKDKIMSLFKLSYDLYNLHKLGYCHKDFHSGNILQVYHPGVQSNVSYISDFGLSGPSNKQKEDDKICGVLPFIAPEVLNKEPYTTSSDIYSFGIIMAELSSGKPPFHKRKHNIGLALEICNGLRPEFGKGTPEIYKKLAYRCMNAIPDQRPTAKELHYIMNSWININEAKSFKKEVRVIFEEADKEIPNISISYEKNPDAIYTSRLFTFSNLSKPINSPVISTSYLNNDEDNKECQDSQIIDLEVPSSEDEYDENNT</sequence>
<feature type="domain" description="Protein kinase" evidence="1">
    <location>
        <begin position="127"/>
        <end position="398"/>
    </location>
</feature>